<keyword evidence="3" id="KW-0731">Sigma factor</keyword>
<dbReference type="InterPro" id="IPR007627">
    <property type="entry name" value="RNA_pol_sigma70_r2"/>
</dbReference>
<dbReference type="CDD" id="cd06171">
    <property type="entry name" value="Sigma70_r4"/>
    <property type="match status" value="1"/>
</dbReference>
<dbReference type="PANTHER" id="PTHR43133">
    <property type="entry name" value="RNA POLYMERASE ECF-TYPE SIGMA FACTO"/>
    <property type="match status" value="1"/>
</dbReference>
<dbReference type="RefSeq" id="WP_344992857.1">
    <property type="nucleotide sequence ID" value="NZ_BAAAXV010000005.1"/>
</dbReference>
<sequence>MRLNEDPAAFEAFYRRHVDAVMRFVVRRVSDPHLAADLTADIFLAVLDTAHTYVPGRGSEIAWLYGIARNVVSAQHRNAAREARATGRVAGRRLMDDDDLVRMEERVDAERRMRRALEAMRRLPEGERAVLELVAIDQLTVAEAAAALGIRQVTARVRLHRARRALGEVAEVDPQRSEDIHLSPPSGARPQAQPDSQRPESPSSTVYVEGQV</sequence>
<dbReference type="InterPro" id="IPR013324">
    <property type="entry name" value="RNA_pol_sigma_r3/r4-like"/>
</dbReference>
<dbReference type="Pfam" id="PF04542">
    <property type="entry name" value="Sigma70_r2"/>
    <property type="match status" value="1"/>
</dbReference>
<dbReference type="PANTHER" id="PTHR43133:SF25">
    <property type="entry name" value="RNA POLYMERASE SIGMA FACTOR RFAY-RELATED"/>
    <property type="match status" value="1"/>
</dbReference>
<dbReference type="InterPro" id="IPR014284">
    <property type="entry name" value="RNA_pol_sigma-70_dom"/>
</dbReference>
<keyword evidence="9" id="KW-1185">Reference proteome</keyword>
<evidence type="ECO:0000256" key="3">
    <source>
        <dbReference type="ARBA" id="ARBA00023082"/>
    </source>
</evidence>
<dbReference type="Pfam" id="PF08281">
    <property type="entry name" value="Sigma70_r4_2"/>
    <property type="match status" value="1"/>
</dbReference>
<feature type="domain" description="RNA polymerase sigma factor 70 region 4 type 2" evidence="7">
    <location>
        <begin position="115"/>
        <end position="166"/>
    </location>
</feature>
<keyword evidence="2" id="KW-0805">Transcription regulation</keyword>
<evidence type="ECO:0000259" key="6">
    <source>
        <dbReference type="Pfam" id="PF04542"/>
    </source>
</evidence>
<gene>
    <name evidence="8" type="ORF">ACFFSA_02030</name>
</gene>
<protein>
    <submittedName>
        <fullName evidence="8">RNA polymerase sigma factor</fullName>
    </submittedName>
</protein>
<proteinExistence type="inferred from homology"/>
<dbReference type="SUPFAM" id="SSF88946">
    <property type="entry name" value="Sigma2 domain of RNA polymerase sigma factors"/>
    <property type="match status" value="1"/>
</dbReference>
<comment type="similarity">
    <text evidence="1">Belongs to the sigma-70 factor family. ECF subfamily.</text>
</comment>
<dbReference type="InterPro" id="IPR039425">
    <property type="entry name" value="RNA_pol_sigma-70-like"/>
</dbReference>
<dbReference type="NCBIfam" id="TIGR02937">
    <property type="entry name" value="sigma70-ECF"/>
    <property type="match status" value="1"/>
</dbReference>
<feature type="region of interest" description="Disordered" evidence="5">
    <location>
        <begin position="170"/>
        <end position="212"/>
    </location>
</feature>
<feature type="domain" description="RNA polymerase sigma-70 region 2" evidence="6">
    <location>
        <begin position="13"/>
        <end position="81"/>
    </location>
</feature>
<feature type="compositionally biased region" description="Polar residues" evidence="5">
    <location>
        <begin position="193"/>
        <end position="206"/>
    </location>
</feature>
<dbReference type="InterPro" id="IPR036388">
    <property type="entry name" value="WH-like_DNA-bd_sf"/>
</dbReference>
<dbReference type="InterPro" id="IPR013325">
    <property type="entry name" value="RNA_pol_sigma_r2"/>
</dbReference>
<evidence type="ECO:0000256" key="1">
    <source>
        <dbReference type="ARBA" id="ARBA00010641"/>
    </source>
</evidence>
<evidence type="ECO:0000256" key="5">
    <source>
        <dbReference type="SAM" id="MobiDB-lite"/>
    </source>
</evidence>
<dbReference type="EMBL" id="JBHMBW010000002">
    <property type="protein sequence ID" value="MFB9621849.1"/>
    <property type="molecule type" value="Genomic_DNA"/>
</dbReference>
<dbReference type="Gene3D" id="1.10.10.10">
    <property type="entry name" value="Winged helix-like DNA-binding domain superfamily/Winged helix DNA-binding domain"/>
    <property type="match status" value="1"/>
</dbReference>
<name>A0ABV5RSV8_9ACTN</name>
<keyword evidence="4" id="KW-0804">Transcription</keyword>
<dbReference type="Gene3D" id="1.10.1740.10">
    <property type="match status" value="1"/>
</dbReference>
<dbReference type="InterPro" id="IPR013249">
    <property type="entry name" value="RNA_pol_sigma70_r4_t2"/>
</dbReference>
<dbReference type="Proteomes" id="UP001589532">
    <property type="component" value="Unassembled WGS sequence"/>
</dbReference>
<organism evidence="8 9">
    <name type="scientific">Nonomuraea helvata</name>
    <dbReference type="NCBI Taxonomy" id="37484"/>
    <lineage>
        <taxon>Bacteria</taxon>
        <taxon>Bacillati</taxon>
        <taxon>Actinomycetota</taxon>
        <taxon>Actinomycetes</taxon>
        <taxon>Streptosporangiales</taxon>
        <taxon>Streptosporangiaceae</taxon>
        <taxon>Nonomuraea</taxon>
    </lineage>
</organism>
<comment type="caution">
    <text evidence="8">The sequence shown here is derived from an EMBL/GenBank/DDBJ whole genome shotgun (WGS) entry which is preliminary data.</text>
</comment>
<dbReference type="SUPFAM" id="SSF88659">
    <property type="entry name" value="Sigma3 and sigma4 domains of RNA polymerase sigma factors"/>
    <property type="match status" value="1"/>
</dbReference>
<reference evidence="8 9" key="1">
    <citation type="submission" date="2024-09" db="EMBL/GenBank/DDBJ databases">
        <authorList>
            <person name="Sun Q."/>
            <person name="Mori K."/>
        </authorList>
    </citation>
    <scope>NUCLEOTIDE SEQUENCE [LARGE SCALE GENOMIC DNA]</scope>
    <source>
        <strain evidence="8 9">JCM 3143</strain>
    </source>
</reference>
<evidence type="ECO:0000256" key="2">
    <source>
        <dbReference type="ARBA" id="ARBA00023015"/>
    </source>
</evidence>
<evidence type="ECO:0000313" key="8">
    <source>
        <dbReference type="EMBL" id="MFB9621849.1"/>
    </source>
</evidence>
<accession>A0ABV5RSV8</accession>
<evidence type="ECO:0000256" key="4">
    <source>
        <dbReference type="ARBA" id="ARBA00023163"/>
    </source>
</evidence>
<evidence type="ECO:0000313" key="9">
    <source>
        <dbReference type="Proteomes" id="UP001589532"/>
    </source>
</evidence>
<evidence type="ECO:0000259" key="7">
    <source>
        <dbReference type="Pfam" id="PF08281"/>
    </source>
</evidence>